<dbReference type="Proteomes" id="UP000053593">
    <property type="component" value="Unassembled WGS sequence"/>
</dbReference>
<evidence type="ECO:0000313" key="4">
    <source>
        <dbReference type="Proteomes" id="UP000053593"/>
    </source>
</evidence>
<reference evidence="3 4" key="1">
    <citation type="submission" date="2014-04" db="EMBL/GenBank/DDBJ databases">
        <title>Evolutionary Origins and Diversification of the Mycorrhizal Mutualists.</title>
        <authorList>
            <consortium name="DOE Joint Genome Institute"/>
            <consortium name="Mycorrhizal Genomics Consortium"/>
            <person name="Kohler A."/>
            <person name="Kuo A."/>
            <person name="Nagy L.G."/>
            <person name="Floudas D."/>
            <person name="Copeland A."/>
            <person name="Barry K.W."/>
            <person name="Cichocki N."/>
            <person name="Veneault-Fourrey C."/>
            <person name="LaButti K."/>
            <person name="Lindquist E.A."/>
            <person name="Lipzen A."/>
            <person name="Lundell T."/>
            <person name="Morin E."/>
            <person name="Murat C."/>
            <person name="Riley R."/>
            <person name="Ohm R."/>
            <person name="Sun H."/>
            <person name="Tunlid A."/>
            <person name="Henrissat B."/>
            <person name="Grigoriev I.V."/>
            <person name="Hibbett D.S."/>
            <person name="Martin F."/>
        </authorList>
    </citation>
    <scope>NUCLEOTIDE SEQUENCE [LARGE SCALE GENOMIC DNA]</scope>
    <source>
        <strain evidence="3 4">FD-317 M1</strain>
    </source>
</reference>
<gene>
    <name evidence="3" type="ORF">GYMLUDRAFT_943302</name>
</gene>
<keyword evidence="4" id="KW-1185">Reference proteome</keyword>
<feature type="coiled-coil region" evidence="1">
    <location>
        <begin position="82"/>
        <end position="169"/>
    </location>
</feature>
<keyword evidence="1" id="KW-0175">Coiled coil</keyword>
<sequence>MAGVYEPSNNCEGTLALQQDIDSQESDSEPEGPDIDTDTSSTSHTTLQQGPSSQYRRQRESAYSGTSPPDLLRLLIDREYESSELHKTLQSAQRRAEEAKQQLAKYITRFQSLKEDKVRAEWKLQEELTLYKIRYELEQEERVKAKKEVYELRDQVEKARWDAMKAKEELKARAEGEWQELDTQGRSMVGSPTVGASRDRE</sequence>
<feature type="compositionally biased region" description="Polar residues" evidence="2">
    <location>
        <begin position="7"/>
        <end position="21"/>
    </location>
</feature>
<feature type="compositionally biased region" description="Polar residues" evidence="2">
    <location>
        <begin position="47"/>
        <end position="67"/>
    </location>
</feature>
<feature type="compositionally biased region" description="Acidic residues" evidence="2">
    <location>
        <begin position="22"/>
        <end position="37"/>
    </location>
</feature>
<name>A0A0D0BUD3_9AGAR</name>
<feature type="region of interest" description="Disordered" evidence="2">
    <location>
        <begin position="181"/>
        <end position="201"/>
    </location>
</feature>
<evidence type="ECO:0000256" key="2">
    <source>
        <dbReference type="SAM" id="MobiDB-lite"/>
    </source>
</evidence>
<evidence type="ECO:0000313" key="3">
    <source>
        <dbReference type="EMBL" id="KIK53209.1"/>
    </source>
</evidence>
<protein>
    <submittedName>
        <fullName evidence="3">Uncharacterized protein</fullName>
    </submittedName>
</protein>
<feature type="region of interest" description="Disordered" evidence="2">
    <location>
        <begin position="1"/>
        <end position="70"/>
    </location>
</feature>
<dbReference type="EMBL" id="KN834832">
    <property type="protein sequence ID" value="KIK53209.1"/>
    <property type="molecule type" value="Genomic_DNA"/>
</dbReference>
<evidence type="ECO:0000256" key="1">
    <source>
        <dbReference type="SAM" id="Coils"/>
    </source>
</evidence>
<dbReference type="OrthoDB" id="3069722at2759"/>
<accession>A0A0D0BUD3</accession>
<dbReference type="AlphaFoldDB" id="A0A0D0BUD3"/>
<dbReference type="HOGENOM" id="CLU_1454587_0_0_1"/>
<proteinExistence type="predicted"/>
<organism evidence="3 4">
    <name type="scientific">Collybiopsis luxurians FD-317 M1</name>
    <dbReference type="NCBI Taxonomy" id="944289"/>
    <lineage>
        <taxon>Eukaryota</taxon>
        <taxon>Fungi</taxon>
        <taxon>Dikarya</taxon>
        <taxon>Basidiomycota</taxon>
        <taxon>Agaricomycotina</taxon>
        <taxon>Agaricomycetes</taxon>
        <taxon>Agaricomycetidae</taxon>
        <taxon>Agaricales</taxon>
        <taxon>Marasmiineae</taxon>
        <taxon>Omphalotaceae</taxon>
        <taxon>Collybiopsis</taxon>
        <taxon>Collybiopsis luxurians</taxon>
    </lineage>
</organism>